<gene>
    <name evidence="6" type="ORF">OKA104_LOCUS28902</name>
    <name evidence="5" type="ORF">VCS650_LOCUS32670</name>
</gene>
<organism evidence="5 7">
    <name type="scientific">Adineta steineri</name>
    <dbReference type="NCBI Taxonomy" id="433720"/>
    <lineage>
        <taxon>Eukaryota</taxon>
        <taxon>Metazoa</taxon>
        <taxon>Spiralia</taxon>
        <taxon>Gnathifera</taxon>
        <taxon>Rotifera</taxon>
        <taxon>Eurotatoria</taxon>
        <taxon>Bdelloidea</taxon>
        <taxon>Adinetida</taxon>
        <taxon>Adinetidae</taxon>
        <taxon>Adineta</taxon>
    </lineage>
</organism>
<sequence>MGSGSSIGNSISLRRNSVTSRRNSNSSRKNDQDSVFYLACKNGDIATVEEMLPNLTFGQVNQVEPNGNTALHAASSCNRPDIVRLLLSGGCSRITRNRAGVTAYQEAATDEIRTLFHRSTSDRFVDENITNSFKLLTSNDADTETKINIPDDWVKGHSSADSAHEAKFIIALANSRNPLHKSVKNQAEKRSTSSFRMLVSQAVASEHQEYPKVSGLLKNFANKMGIGNLITVYTLQTPIYTNLQKEADSLSTLIYFHLSELQDRAFQGESYRGARMTEDDINAYKWAIKREGYVLETRTFQSSSIEISIAQEFIQQQQQQNVKDQHDSRFSVLLTLVFPQKCPTAINLTAKALPLLSEFEDEKEVLILPFTLFSVKEIKNDSQDGQYHITLINVPTPKTSLSDAAECIKS</sequence>
<evidence type="ECO:0000256" key="4">
    <source>
        <dbReference type="SAM" id="MobiDB-lite"/>
    </source>
</evidence>
<feature type="region of interest" description="Disordered" evidence="4">
    <location>
        <begin position="1"/>
        <end position="30"/>
    </location>
</feature>
<keyword evidence="2 3" id="KW-0040">ANK repeat</keyword>
<reference evidence="5" key="1">
    <citation type="submission" date="2021-02" db="EMBL/GenBank/DDBJ databases">
        <authorList>
            <person name="Nowell W R."/>
        </authorList>
    </citation>
    <scope>NUCLEOTIDE SEQUENCE</scope>
</reference>
<evidence type="ECO:0000313" key="6">
    <source>
        <dbReference type="EMBL" id="CAF3985346.1"/>
    </source>
</evidence>
<dbReference type="PANTHER" id="PTHR24198:SF165">
    <property type="entry name" value="ANKYRIN REPEAT-CONTAINING PROTEIN-RELATED"/>
    <property type="match status" value="1"/>
</dbReference>
<dbReference type="SMART" id="SM00248">
    <property type="entry name" value="ANK"/>
    <property type="match status" value="2"/>
</dbReference>
<dbReference type="SUPFAM" id="SSF56399">
    <property type="entry name" value="ADP-ribosylation"/>
    <property type="match status" value="1"/>
</dbReference>
<dbReference type="PROSITE" id="PS50088">
    <property type="entry name" value="ANK_REPEAT"/>
    <property type="match status" value="1"/>
</dbReference>
<dbReference type="OrthoDB" id="10015809at2759"/>
<name>A0A815FWB0_9BILA</name>
<comment type="caution">
    <text evidence="5">The sequence shown here is derived from an EMBL/GenBank/DDBJ whole genome shotgun (WGS) entry which is preliminary data.</text>
</comment>
<evidence type="ECO:0000256" key="2">
    <source>
        <dbReference type="ARBA" id="ARBA00023043"/>
    </source>
</evidence>
<dbReference type="Gene3D" id="1.25.40.20">
    <property type="entry name" value="Ankyrin repeat-containing domain"/>
    <property type="match status" value="1"/>
</dbReference>
<feature type="repeat" description="ANK" evidence="3">
    <location>
        <begin position="66"/>
        <end position="98"/>
    </location>
</feature>
<dbReference type="Pfam" id="PF12796">
    <property type="entry name" value="Ank_2"/>
    <property type="match status" value="1"/>
</dbReference>
<dbReference type="InterPro" id="IPR036770">
    <property type="entry name" value="Ankyrin_rpt-contain_sf"/>
</dbReference>
<dbReference type="EMBL" id="CAJOAY010002862">
    <property type="protein sequence ID" value="CAF3985346.1"/>
    <property type="molecule type" value="Genomic_DNA"/>
</dbReference>
<dbReference type="Proteomes" id="UP000663891">
    <property type="component" value="Unassembled WGS sequence"/>
</dbReference>
<dbReference type="Proteomes" id="UP000663881">
    <property type="component" value="Unassembled WGS sequence"/>
</dbReference>
<dbReference type="AlphaFoldDB" id="A0A815FWB0"/>
<proteinExistence type="predicted"/>
<feature type="compositionally biased region" description="Low complexity" evidence="4">
    <location>
        <begin position="1"/>
        <end position="27"/>
    </location>
</feature>
<dbReference type="EMBL" id="CAJNON010000603">
    <property type="protein sequence ID" value="CAF1330760.1"/>
    <property type="molecule type" value="Genomic_DNA"/>
</dbReference>
<evidence type="ECO:0000256" key="1">
    <source>
        <dbReference type="ARBA" id="ARBA00022737"/>
    </source>
</evidence>
<evidence type="ECO:0000256" key="3">
    <source>
        <dbReference type="PROSITE-ProRule" id="PRU00023"/>
    </source>
</evidence>
<dbReference type="PROSITE" id="PS50297">
    <property type="entry name" value="ANK_REP_REGION"/>
    <property type="match status" value="1"/>
</dbReference>
<evidence type="ECO:0000313" key="7">
    <source>
        <dbReference type="Proteomes" id="UP000663891"/>
    </source>
</evidence>
<evidence type="ECO:0000313" key="5">
    <source>
        <dbReference type="EMBL" id="CAF1330760.1"/>
    </source>
</evidence>
<dbReference type="Gene3D" id="3.90.176.10">
    <property type="entry name" value="Toxin ADP-ribosyltransferase, Chain A, domain 1"/>
    <property type="match status" value="1"/>
</dbReference>
<accession>A0A815FWB0</accession>
<keyword evidence="1" id="KW-0677">Repeat</keyword>
<dbReference type="InterPro" id="IPR002110">
    <property type="entry name" value="Ankyrin_rpt"/>
</dbReference>
<dbReference type="SUPFAM" id="SSF48403">
    <property type="entry name" value="Ankyrin repeat"/>
    <property type="match status" value="1"/>
</dbReference>
<dbReference type="PANTHER" id="PTHR24198">
    <property type="entry name" value="ANKYRIN REPEAT AND PROTEIN KINASE DOMAIN-CONTAINING PROTEIN"/>
    <property type="match status" value="1"/>
</dbReference>
<protein>
    <submittedName>
        <fullName evidence="5">Uncharacterized protein</fullName>
    </submittedName>
</protein>